<feature type="binding site" evidence="3">
    <location>
        <begin position="255"/>
        <end position="260"/>
    </location>
    <ligand>
        <name>ATP</name>
        <dbReference type="ChEBI" id="CHEBI:30616"/>
    </ligand>
</feature>
<dbReference type="HAMAP" id="MF_00109">
    <property type="entry name" value="Shikimate_kinase"/>
    <property type="match status" value="1"/>
</dbReference>
<dbReference type="GO" id="GO:0050661">
    <property type="term" value="F:NADP binding"/>
    <property type="evidence" value="ECO:0007669"/>
    <property type="project" value="TreeGrafter"/>
</dbReference>
<comment type="pathway">
    <text evidence="3">Metabolic intermediate biosynthesis; chorismate biosynthesis; chorismate from D-erythrose 4-phosphate and phosphoenolpyruvate: step 5/7.</text>
</comment>
<keyword evidence="2 3" id="KW-0057">Aromatic amino acid biosynthesis</keyword>
<dbReference type="PRINTS" id="PR01100">
    <property type="entry name" value="SHIKIMTKNASE"/>
</dbReference>
<dbReference type="GO" id="GO:0009073">
    <property type="term" value="P:aromatic amino acid family biosynthetic process"/>
    <property type="evidence" value="ECO:0007669"/>
    <property type="project" value="UniProtKB-KW"/>
</dbReference>
<dbReference type="UniPathway" id="UPA00053">
    <property type="reaction ID" value="UER00088"/>
</dbReference>
<accession>A0A6N7XDH6</accession>
<feature type="binding site" evidence="3">
    <location>
        <position position="301"/>
    </location>
    <ligand>
        <name>substrate</name>
    </ligand>
</feature>
<dbReference type="GO" id="GO:0005524">
    <property type="term" value="F:ATP binding"/>
    <property type="evidence" value="ECO:0007669"/>
    <property type="project" value="UniProtKB-UniRule"/>
</dbReference>
<keyword evidence="3" id="KW-0479">Metal-binding</keyword>
<comment type="caution">
    <text evidence="5">The sequence shown here is derived from an EMBL/GenBank/DDBJ whole genome shotgun (WGS) entry which is preliminary data.</text>
</comment>
<dbReference type="RefSeq" id="WP_154536910.1">
    <property type="nucleotide sequence ID" value="NZ_VUNE01000001.1"/>
</dbReference>
<feature type="binding site" evidence="3">
    <location>
        <position position="277"/>
    </location>
    <ligand>
        <name>substrate</name>
    </ligand>
</feature>
<feature type="binding site" evidence="3">
    <location>
        <position position="259"/>
    </location>
    <ligand>
        <name>Mg(2+)</name>
        <dbReference type="ChEBI" id="CHEBI:18420"/>
    </ligand>
</feature>
<dbReference type="InterPro" id="IPR013708">
    <property type="entry name" value="Shikimate_DH-bd_N"/>
</dbReference>
<feature type="binding site" evidence="3">
    <location>
        <position position="356"/>
    </location>
    <ligand>
        <name>ATP</name>
        <dbReference type="ChEBI" id="CHEBI:30616"/>
    </ligand>
</feature>
<dbReference type="AlphaFoldDB" id="A0A6N7XDH6"/>
<dbReference type="InterPro" id="IPR046346">
    <property type="entry name" value="Aminoacid_DH-like_N_sf"/>
</dbReference>
<dbReference type="Gene3D" id="3.40.50.720">
    <property type="entry name" value="NAD(P)-binding Rossmann-like Domain"/>
    <property type="match status" value="1"/>
</dbReference>
<comment type="cofactor">
    <cofactor evidence="3">
        <name>Mg(2+)</name>
        <dbReference type="ChEBI" id="CHEBI:18420"/>
    </cofactor>
    <text evidence="3">Binds 1 Mg(2+) ion per subunit.</text>
</comment>
<dbReference type="Pfam" id="PF08501">
    <property type="entry name" value="Shikimate_dh_N"/>
    <property type="match status" value="1"/>
</dbReference>
<keyword evidence="3" id="KW-0418">Kinase</keyword>
<proteinExistence type="inferred from homology"/>
<comment type="similarity">
    <text evidence="3">Belongs to the shikimate kinase family.</text>
</comment>
<dbReference type="Pfam" id="PF01202">
    <property type="entry name" value="SKI"/>
    <property type="match status" value="1"/>
</dbReference>
<dbReference type="InterPro" id="IPR031322">
    <property type="entry name" value="Shikimate/glucono_kinase"/>
</dbReference>
<comment type="caution">
    <text evidence="3">Lacks conserved residue(s) required for the propagation of feature annotation.</text>
</comment>
<comment type="pathway">
    <text evidence="1">Metabolic intermediate biosynthesis; chorismate biosynthesis; chorismate from D-erythrose 4-phosphate and phosphoenolpyruvate: step 4/7.</text>
</comment>
<dbReference type="SUPFAM" id="SSF53223">
    <property type="entry name" value="Aminoacid dehydrogenase-like, N-terminal domain"/>
    <property type="match status" value="1"/>
</dbReference>
<protein>
    <recommendedName>
        <fullName evidence="3">Shikimate kinase</fullName>
        <shortName evidence="3">SK</shortName>
        <ecNumber evidence="3">2.7.1.71</ecNumber>
    </recommendedName>
</protein>
<dbReference type="Gene3D" id="3.40.50.300">
    <property type="entry name" value="P-loop containing nucleotide triphosphate hydrolases"/>
    <property type="match status" value="1"/>
</dbReference>
<sequence length="412" mass="47117">MKYGLLGRKLGHSFSKKIHNLIDRYDYDLYEKELDQIEQFVNGDITGFNITIPYKIEVMKYIDEMTNRAKKIGCINTVIKKNGKVIGDNTDYFGFEYMLNSLEIGDVKSALILGDGATSMTVGAVLDDRGIPYTKLSRKTEPYYSRYLDYKDVELLINATPVGMYPNNGERLIDISEFNNLKGVIDVVYNPMCTKLLFDAKEKNIKCCNGLPMLVAQAAEAYNVFCGNKVEDRKMKRIIEKLSVEGNIVLIGMPSTGKSTIGRIISKNTDKILVDFDEEIVRKTGKSIERIFSEDGEAYFRKLESEMCGEFGKKNNLVIATGGGVVTQIENYESLKQNGKIYLLKRNLEELELEGRPLLKDFDSVLRLWEDRKDRYQSFSDKEVENITIMEASKKIIDDFYGYDYTKCENRI</sequence>
<dbReference type="GO" id="GO:0004764">
    <property type="term" value="F:shikimate 3-dehydrogenase (NADP+) activity"/>
    <property type="evidence" value="ECO:0007669"/>
    <property type="project" value="InterPro"/>
</dbReference>
<comment type="function">
    <text evidence="3">Catalyzes the specific phosphorylation of the 3-hydroxyl group of shikimic acid using ATP as a cosubstrate.</text>
</comment>
<evidence type="ECO:0000256" key="3">
    <source>
        <dbReference type="HAMAP-Rule" id="MF_00109"/>
    </source>
</evidence>
<dbReference type="InterPro" id="IPR027417">
    <property type="entry name" value="P-loop_NTPase"/>
</dbReference>
<dbReference type="GO" id="GO:0008652">
    <property type="term" value="P:amino acid biosynthetic process"/>
    <property type="evidence" value="ECO:0007669"/>
    <property type="project" value="UniProtKB-KW"/>
</dbReference>
<keyword evidence="3" id="KW-0547">Nucleotide-binding</keyword>
<feature type="domain" description="Shikimate dehydrogenase substrate binding N-terminal" evidence="4">
    <location>
        <begin position="5"/>
        <end position="78"/>
    </location>
</feature>
<dbReference type="InterPro" id="IPR036291">
    <property type="entry name" value="NAD(P)-bd_dom_sf"/>
</dbReference>
<comment type="subunit">
    <text evidence="3">Monomer.</text>
</comment>
<dbReference type="EC" id="2.7.1.71" evidence="3"/>
<evidence type="ECO:0000313" key="5">
    <source>
        <dbReference type="EMBL" id="MST61474.1"/>
    </source>
</evidence>
<comment type="subcellular location">
    <subcellularLocation>
        <location evidence="3">Cytoplasm</location>
    </subcellularLocation>
</comment>
<dbReference type="InterPro" id="IPR000623">
    <property type="entry name" value="Shikimate_kinase/TSH1"/>
</dbReference>
<dbReference type="Proteomes" id="UP000440713">
    <property type="component" value="Unassembled WGS sequence"/>
</dbReference>
<dbReference type="GO" id="GO:0004765">
    <property type="term" value="F:shikimate kinase activity"/>
    <property type="evidence" value="ECO:0007669"/>
    <property type="project" value="UniProtKB-UniRule"/>
</dbReference>
<dbReference type="GO" id="GO:0009423">
    <property type="term" value="P:chorismate biosynthetic process"/>
    <property type="evidence" value="ECO:0007669"/>
    <property type="project" value="UniProtKB-UniRule"/>
</dbReference>
<dbReference type="GO" id="GO:0005829">
    <property type="term" value="C:cytosol"/>
    <property type="evidence" value="ECO:0007669"/>
    <property type="project" value="TreeGrafter"/>
</dbReference>
<dbReference type="Gene3D" id="3.40.50.10860">
    <property type="entry name" value="Leucine Dehydrogenase, chain A, domain 1"/>
    <property type="match status" value="1"/>
</dbReference>
<dbReference type="GO" id="GO:0019632">
    <property type="term" value="P:shikimate metabolic process"/>
    <property type="evidence" value="ECO:0007669"/>
    <property type="project" value="TreeGrafter"/>
</dbReference>
<reference evidence="5 6" key="1">
    <citation type="submission" date="2019-08" db="EMBL/GenBank/DDBJ databases">
        <title>In-depth cultivation of the pig gut microbiome towards novel bacterial diversity and tailored functional studies.</title>
        <authorList>
            <person name="Wylensek D."/>
            <person name="Hitch T.C.A."/>
            <person name="Clavel T."/>
        </authorList>
    </citation>
    <scope>NUCLEOTIDE SEQUENCE [LARGE SCALE GENOMIC DNA]</scope>
    <source>
        <strain evidence="5 6">WCA-SAB-591-4A-A</strain>
    </source>
</reference>
<keyword evidence="3" id="KW-0028">Amino-acid biosynthesis</keyword>
<keyword evidence="3" id="KW-0067">ATP-binding</keyword>
<keyword evidence="3" id="KW-0963">Cytoplasm</keyword>
<dbReference type="GO" id="GO:0000287">
    <property type="term" value="F:magnesium ion binding"/>
    <property type="evidence" value="ECO:0007669"/>
    <property type="project" value="UniProtKB-UniRule"/>
</dbReference>
<feature type="binding site" evidence="3">
    <location>
        <position position="323"/>
    </location>
    <ligand>
        <name>substrate</name>
    </ligand>
</feature>
<comment type="catalytic activity">
    <reaction evidence="3">
        <text>shikimate + ATP = 3-phosphoshikimate + ADP + H(+)</text>
        <dbReference type="Rhea" id="RHEA:13121"/>
        <dbReference type="ChEBI" id="CHEBI:15378"/>
        <dbReference type="ChEBI" id="CHEBI:30616"/>
        <dbReference type="ChEBI" id="CHEBI:36208"/>
        <dbReference type="ChEBI" id="CHEBI:145989"/>
        <dbReference type="ChEBI" id="CHEBI:456216"/>
        <dbReference type="EC" id="2.7.1.71"/>
    </reaction>
</comment>
<keyword evidence="3" id="KW-0460">Magnesium</keyword>
<dbReference type="SUPFAM" id="SSF52540">
    <property type="entry name" value="P-loop containing nucleoside triphosphate hydrolases"/>
    <property type="match status" value="1"/>
</dbReference>
<keyword evidence="3" id="KW-0808">Transferase</keyword>
<name>A0A6N7XDH6_9FIRM</name>
<organism evidence="5 6">
    <name type="scientific">Peptostreptococcus porci</name>
    <dbReference type="NCBI Taxonomy" id="2652282"/>
    <lineage>
        <taxon>Bacteria</taxon>
        <taxon>Bacillati</taxon>
        <taxon>Bacillota</taxon>
        <taxon>Clostridia</taxon>
        <taxon>Peptostreptococcales</taxon>
        <taxon>Peptostreptococcaceae</taxon>
        <taxon>Peptostreptococcus</taxon>
    </lineage>
</organism>
<dbReference type="CDD" id="cd00464">
    <property type="entry name" value="SK"/>
    <property type="match status" value="1"/>
</dbReference>
<dbReference type="EMBL" id="VUNE01000001">
    <property type="protein sequence ID" value="MST61474.1"/>
    <property type="molecule type" value="Genomic_DNA"/>
</dbReference>
<evidence type="ECO:0000259" key="4">
    <source>
        <dbReference type="Pfam" id="PF08501"/>
    </source>
</evidence>
<gene>
    <name evidence="3" type="primary">aroK</name>
    <name evidence="5" type="ORF">FYJ71_00560</name>
</gene>
<evidence type="ECO:0000256" key="2">
    <source>
        <dbReference type="ARBA" id="ARBA00023141"/>
    </source>
</evidence>
<evidence type="ECO:0000313" key="6">
    <source>
        <dbReference type="Proteomes" id="UP000440713"/>
    </source>
</evidence>
<dbReference type="SUPFAM" id="SSF51735">
    <property type="entry name" value="NAD(P)-binding Rossmann-fold domains"/>
    <property type="match status" value="1"/>
</dbReference>
<keyword evidence="6" id="KW-1185">Reference proteome</keyword>
<feature type="binding site" evidence="3">
    <location>
        <position position="372"/>
    </location>
    <ligand>
        <name>substrate</name>
    </ligand>
</feature>
<dbReference type="PANTHER" id="PTHR21089:SF1">
    <property type="entry name" value="BIFUNCTIONAL 3-DEHYDROQUINATE DEHYDRATASE_SHIKIMATE DEHYDROGENASE, CHLOROPLASTIC"/>
    <property type="match status" value="1"/>
</dbReference>
<dbReference type="InterPro" id="IPR022893">
    <property type="entry name" value="Shikimate_DH_fam"/>
</dbReference>
<evidence type="ECO:0000256" key="1">
    <source>
        <dbReference type="ARBA" id="ARBA00004871"/>
    </source>
</evidence>
<dbReference type="PANTHER" id="PTHR21089">
    <property type="entry name" value="SHIKIMATE DEHYDROGENASE"/>
    <property type="match status" value="1"/>
</dbReference>